<reference evidence="1 2" key="1">
    <citation type="journal article" date="2018" name="Front. Plant Sci.">
        <title>Red Clover (Trifolium pratense) and Zigzag Clover (T. medium) - A Picture of Genomic Similarities and Differences.</title>
        <authorList>
            <person name="Dluhosova J."/>
            <person name="Istvanek J."/>
            <person name="Nedelnik J."/>
            <person name="Repkova J."/>
        </authorList>
    </citation>
    <scope>NUCLEOTIDE SEQUENCE [LARGE SCALE GENOMIC DNA]</scope>
    <source>
        <strain evidence="2">cv. 10/8</strain>
        <tissue evidence="1">Leaf</tissue>
    </source>
</reference>
<dbReference type="EMBL" id="LXQA010621041">
    <property type="protein sequence ID" value="MCI62563.1"/>
    <property type="molecule type" value="Genomic_DNA"/>
</dbReference>
<protein>
    <submittedName>
        <fullName evidence="1">Cell wall/vacuolar inhibitor of fructosidase 1-like</fullName>
    </submittedName>
</protein>
<keyword evidence="2" id="KW-1185">Reference proteome</keyword>
<proteinExistence type="predicted"/>
<feature type="non-terminal residue" evidence="1">
    <location>
        <position position="40"/>
    </location>
</feature>
<dbReference type="Proteomes" id="UP000265520">
    <property type="component" value="Unassembled WGS sequence"/>
</dbReference>
<evidence type="ECO:0000313" key="1">
    <source>
        <dbReference type="EMBL" id="MCI62563.1"/>
    </source>
</evidence>
<name>A0A392TN45_9FABA</name>
<dbReference type="AlphaFoldDB" id="A0A392TN45"/>
<organism evidence="1 2">
    <name type="scientific">Trifolium medium</name>
    <dbReference type="NCBI Taxonomy" id="97028"/>
    <lineage>
        <taxon>Eukaryota</taxon>
        <taxon>Viridiplantae</taxon>
        <taxon>Streptophyta</taxon>
        <taxon>Embryophyta</taxon>
        <taxon>Tracheophyta</taxon>
        <taxon>Spermatophyta</taxon>
        <taxon>Magnoliopsida</taxon>
        <taxon>eudicotyledons</taxon>
        <taxon>Gunneridae</taxon>
        <taxon>Pentapetalae</taxon>
        <taxon>rosids</taxon>
        <taxon>fabids</taxon>
        <taxon>Fabales</taxon>
        <taxon>Fabaceae</taxon>
        <taxon>Papilionoideae</taxon>
        <taxon>50 kb inversion clade</taxon>
        <taxon>NPAAA clade</taxon>
        <taxon>Hologalegina</taxon>
        <taxon>IRL clade</taxon>
        <taxon>Trifolieae</taxon>
        <taxon>Trifolium</taxon>
    </lineage>
</organism>
<accession>A0A392TN45</accession>
<comment type="caution">
    <text evidence="1">The sequence shown here is derived from an EMBL/GenBank/DDBJ whole genome shotgun (WGS) entry which is preliminary data.</text>
</comment>
<sequence>MLGNGAKKALSSCGEKYRTILVPVIPQAIEALGKGDPKFA</sequence>
<evidence type="ECO:0000313" key="2">
    <source>
        <dbReference type="Proteomes" id="UP000265520"/>
    </source>
</evidence>